<dbReference type="EMBL" id="JAVXUP010001229">
    <property type="protein sequence ID" value="KAK3014326.1"/>
    <property type="molecule type" value="Genomic_DNA"/>
</dbReference>
<feature type="region of interest" description="Disordered" evidence="5">
    <location>
        <begin position="1"/>
        <end position="133"/>
    </location>
</feature>
<sequence length="615" mass="68537">MDVKEVEREDTENLPQDSGDGKQGLENNMVVANVEQVREEEESPGLAAADNQNTRGLREGEQDDLKNGGDSHSSSEDDSDEGTESEDMEEEDSPIRDVGEEENPSQKREPSGDLPVNETRQNSMERSVDEPNEPICKSTAAAAEIPQSKNAGGNDFLANPVSTPKSLMKCSTVKTDHSGETSVVLYHDRKMIEEDETGTPQDQAAFMKELESFYRGRAMDFKPPKFYGQPLNLLKLWRAVIRLGGYERVTGTKLWRQVGESFHPPKTCTTVSWTFRIFYEKALLEYEKHKIQSGEVELPLPTLPEPSSTENETNGYQGPGSGGRARRDAAARAMQGWHAQRHYGYGEDKNFSSMPKREKSLKSIGSLKNKRPSEVEHVVKAARTELSKHCFSLTRLVTTVVDVGPPADWVKINVRENKDGFEVYALVPGLLREESHQVLLRRVLQRRHGGALEPQVRLEVLRDLANEPLEVQLADQQLGALLILLDLLERHGSRPEAVGLLHPSPPPPPSGRRQLPSRLRRQLLARGLSNPNPNFIDSQIPISLFGINAKVRVQSDPAGRLVITGQPEQPDNPWGITAFKKIVSLPARIDPLQTSAVVSLHGRLFVRLPFEHSNI</sequence>
<dbReference type="Proteomes" id="UP001188597">
    <property type="component" value="Unassembled WGS sequence"/>
</dbReference>
<proteinExistence type="predicted"/>
<dbReference type="GO" id="GO:0005634">
    <property type="term" value="C:nucleus"/>
    <property type="evidence" value="ECO:0007669"/>
    <property type="project" value="TreeGrafter"/>
</dbReference>
<evidence type="ECO:0000256" key="3">
    <source>
        <dbReference type="ARBA" id="ARBA00023163"/>
    </source>
</evidence>
<evidence type="ECO:0000313" key="7">
    <source>
        <dbReference type="EMBL" id="KAK3014326.1"/>
    </source>
</evidence>
<feature type="compositionally biased region" description="Low complexity" evidence="5">
    <location>
        <begin position="298"/>
        <end position="310"/>
    </location>
</feature>
<evidence type="ECO:0000256" key="5">
    <source>
        <dbReference type="SAM" id="MobiDB-lite"/>
    </source>
</evidence>
<organism evidence="7 8">
    <name type="scientific">Escallonia herrerae</name>
    <dbReference type="NCBI Taxonomy" id="1293975"/>
    <lineage>
        <taxon>Eukaryota</taxon>
        <taxon>Viridiplantae</taxon>
        <taxon>Streptophyta</taxon>
        <taxon>Embryophyta</taxon>
        <taxon>Tracheophyta</taxon>
        <taxon>Spermatophyta</taxon>
        <taxon>Magnoliopsida</taxon>
        <taxon>eudicotyledons</taxon>
        <taxon>Gunneridae</taxon>
        <taxon>Pentapetalae</taxon>
        <taxon>asterids</taxon>
        <taxon>campanulids</taxon>
        <taxon>Escalloniales</taxon>
        <taxon>Escalloniaceae</taxon>
        <taxon>Escallonia</taxon>
    </lineage>
</organism>
<dbReference type="PANTHER" id="PTHR15348:SF17">
    <property type="entry name" value="AT-RICH INTERACTIVE DOMAIN-CONTAINING PROTEIN 5"/>
    <property type="match status" value="1"/>
</dbReference>
<evidence type="ECO:0000256" key="4">
    <source>
        <dbReference type="ARBA" id="ARBA00023242"/>
    </source>
</evidence>
<accession>A0AA89AWR7</accession>
<dbReference type="PROSITE" id="PS51011">
    <property type="entry name" value="ARID"/>
    <property type="match status" value="1"/>
</dbReference>
<dbReference type="FunFam" id="1.10.150.60:FF:000009">
    <property type="entry name" value="AT-rich interactive domain-containing protein 3"/>
    <property type="match status" value="1"/>
</dbReference>
<evidence type="ECO:0000259" key="6">
    <source>
        <dbReference type="PROSITE" id="PS51011"/>
    </source>
</evidence>
<dbReference type="SMART" id="SM00501">
    <property type="entry name" value="BRIGHT"/>
    <property type="match status" value="1"/>
</dbReference>
<feature type="region of interest" description="Disordered" evidence="5">
    <location>
        <begin position="496"/>
        <end position="515"/>
    </location>
</feature>
<reference evidence="7" key="1">
    <citation type="submission" date="2022-12" db="EMBL/GenBank/DDBJ databases">
        <title>Draft genome assemblies for two species of Escallonia (Escalloniales).</title>
        <authorList>
            <person name="Chanderbali A."/>
            <person name="Dervinis C."/>
            <person name="Anghel I."/>
            <person name="Soltis D."/>
            <person name="Soltis P."/>
            <person name="Zapata F."/>
        </authorList>
    </citation>
    <scope>NUCLEOTIDE SEQUENCE</scope>
    <source>
        <strain evidence="7">UCBG64.0493</strain>
        <tissue evidence="7">Leaf</tissue>
    </source>
</reference>
<keyword evidence="3" id="KW-0804">Transcription</keyword>
<keyword evidence="8" id="KW-1185">Reference proteome</keyword>
<keyword evidence="2" id="KW-0238">DNA-binding</keyword>
<feature type="domain" description="ARID" evidence="6">
    <location>
        <begin position="200"/>
        <end position="291"/>
    </location>
</feature>
<dbReference type="CDD" id="cd16100">
    <property type="entry name" value="ARID"/>
    <property type="match status" value="1"/>
</dbReference>
<dbReference type="SUPFAM" id="SSF46774">
    <property type="entry name" value="ARID-like"/>
    <property type="match status" value="1"/>
</dbReference>
<name>A0AA89AWR7_9ASTE</name>
<dbReference type="Gene3D" id="1.10.150.60">
    <property type="entry name" value="ARID DNA-binding domain"/>
    <property type="match status" value="1"/>
</dbReference>
<comment type="caution">
    <text evidence="7">The sequence shown here is derived from an EMBL/GenBank/DDBJ whole genome shotgun (WGS) entry which is preliminary data.</text>
</comment>
<feature type="compositionally biased region" description="Acidic residues" evidence="5">
    <location>
        <begin position="76"/>
        <end position="92"/>
    </location>
</feature>
<feature type="region of interest" description="Disordered" evidence="5">
    <location>
        <begin position="298"/>
        <end position="326"/>
    </location>
</feature>
<feature type="compositionally biased region" description="Basic and acidic residues" evidence="5">
    <location>
        <begin position="56"/>
        <end position="75"/>
    </location>
</feature>
<evidence type="ECO:0000256" key="1">
    <source>
        <dbReference type="ARBA" id="ARBA00023015"/>
    </source>
</evidence>
<dbReference type="GO" id="GO:0006357">
    <property type="term" value="P:regulation of transcription by RNA polymerase II"/>
    <property type="evidence" value="ECO:0007669"/>
    <property type="project" value="InterPro"/>
</dbReference>
<dbReference type="InterPro" id="IPR036431">
    <property type="entry name" value="ARID_dom_sf"/>
</dbReference>
<dbReference type="InterPro" id="IPR045147">
    <property type="entry name" value="ARI3A/B/C"/>
</dbReference>
<protein>
    <recommendedName>
        <fullName evidence="6">ARID domain-containing protein</fullName>
    </recommendedName>
</protein>
<dbReference type="SMART" id="SM01014">
    <property type="entry name" value="ARID"/>
    <property type="match status" value="1"/>
</dbReference>
<dbReference type="GO" id="GO:0003677">
    <property type="term" value="F:DNA binding"/>
    <property type="evidence" value="ECO:0007669"/>
    <property type="project" value="UniProtKB-KW"/>
</dbReference>
<evidence type="ECO:0000313" key="8">
    <source>
        <dbReference type="Proteomes" id="UP001188597"/>
    </source>
</evidence>
<evidence type="ECO:0000256" key="2">
    <source>
        <dbReference type="ARBA" id="ARBA00023125"/>
    </source>
</evidence>
<feature type="compositionally biased region" description="Basic and acidic residues" evidence="5">
    <location>
        <begin position="93"/>
        <end position="111"/>
    </location>
</feature>
<dbReference type="Pfam" id="PF01388">
    <property type="entry name" value="ARID"/>
    <property type="match status" value="1"/>
</dbReference>
<dbReference type="PANTHER" id="PTHR15348">
    <property type="entry name" value="AT-RICH INTERACTIVE DOMAIN-CONTAINING PROTEIN ARID DOMAIN- CONTAINING PROTEIN DEAD RINGER PROTEIN B-CELL REGULATOR OF IGH TRANSCRIPTION BRIGHT"/>
    <property type="match status" value="1"/>
</dbReference>
<dbReference type="AlphaFoldDB" id="A0AA89AWR7"/>
<dbReference type="InterPro" id="IPR001606">
    <property type="entry name" value="ARID_dom"/>
</dbReference>
<gene>
    <name evidence="7" type="ORF">RJ639_008919</name>
</gene>
<keyword evidence="1" id="KW-0805">Transcription regulation</keyword>
<keyword evidence="4" id="KW-0539">Nucleus</keyword>